<evidence type="ECO:0000313" key="2">
    <source>
        <dbReference type="EMBL" id="SES36992.1"/>
    </source>
</evidence>
<accession>A0A1H9WSR9</accession>
<protein>
    <recommendedName>
        <fullName evidence="1">Schlafen group 3-like DNA/RNA helicase domain-containing protein</fullName>
    </recommendedName>
</protein>
<dbReference type="Pfam" id="PF09848">
    <property type="entry name" value="SLFN-g3_helicase"/>
    <property type="match status" value="1"/>
</dbReference>
<dbReference type="Proteomes" id="UP000199028">
    <property type="component" value="Unassembled WGS sequence"/>
</dbReference>
<evidence type="ECO:0000259" key="1">
    <source>
        <dbReference type="Pfam" id="PF09848"/>
    </source>
</evidence>
<sequence length="334" mass="36659">MELKQWTTLDSTSSVLVWVLGSQYTHPCRQAAGYVSYFGSWINEPDLRLVTCGVAYLHGAGRELVNRLRDAVANSAGSKDVVLFGRDDVADAEPAALSRMFAADNLRPPEASQVSRFLTARHQPSGGLLARLNDTLAGNPAFRLVGGQQQAHLHVLEVVLKAQNERRKHLIIVSGGPGTGKTVIAARLVADIKRTVGGGVYGCYLTPSGTLHKQLKRAATLPDAEGLFIHVDGFARHAGNAVVPLVDEAQRLRRNARHVERMLKRTRVCVVFLDERQIIRPNEGYTVTELQQEADRLGAVSTHIDLVSQFRCGGSQRYLTWLEQLLFGHATATR</sequence>
<gene>
    <name evidence="2" type="ORF">SAMN05216195_112198</name>
</gene>
<organism evidence="2 3">
    <name type="scientific">Lentzea flaviverrucosa</name>
    <dbReference type="NCBI Taxonomy" id="200379"/>
    <lineage>
        <taxon>Bacteria</taxon>
        <taxon>Bacillati</taxon>
        <taxon>Actinomycetota</taxon>
        <taxon>Actinomycetes</taxon>
        <taxon>Pseudonocardiales</taxon>
        <taxon>Pseudonocardiaceae</taxon>
        <taxon>Lentzea</taxon>
    </lineage>
</organism>
<reference evidence="3" key="1">
    <citation type="submission" date="2016-10" db="EMBL/GenBank/DDBJ databases">
        <authorList>
            <person name="Varghese N."/>
            <person name="Submissions S."/>
        </authorList>
    </citation>
    <scope>NUCLEOTIDE SEQUENCE [LARGE SCALE GENOMIC DNA]</scope>
    <source>
        <strain evidence="3">CGMCC 4.578</strain>
    </source>
</reference>
<dbReference type="AlphaFoldDB" id="A0A1H9WSR9"/>
<dbReference type="OrthoDB" id="3193269at2"/>
<dbReference type="SUPFAM" id="SSF52540">
    <property type="entry name" value="P-loop containing nucleoside triphosphate hydrolases"/>
    <property type="match status" value="1"/>
</dbReference>
<feature type="domain" description="Schlafen group 3-like DNA/RNA helicase" evidence="1">
    <location>
        <begin position="168"/>
        <end position="332"/>
    </location>
</feature>
<name>A0A1H9WSR9_9PSEU</name>
<dbReference type="Gene3D" id="3.40.50.300">
    <property type="entry name" value="P-loop containing nucleotide triphosphate hydrolases"/>
    <property type="match status" value="1"/>
</dbReference>
<dbReference type="EMBL" id="FOFT01000012">
    <property type="protein sequence ID" value="SES36992.1"/>
    <property type="molecule type" value="Genomic_DNA"/>
</dbReference>
<dbReference type="InterPro" id="IPR018647">
    <property type="entry name" value="SLFN_3-like_DNA/RNA_helicase"/>
</dbReference>
<keyword evidence="3" id="KW-1185">Reference proteome</keyword>
<evidence type="ECO:0000313" key="3">
    <source>
        <dbReference type="Proteomes" id="UP000199028"/>
    </source>
</evidence>
<dbReference type="InterPro" id="IPR027417">
    <property type="entry name" value="P-loop_NTPase"/>
</dbReference>
<proteinExistence type="predicted"/>